<evidence type="ECO:0000313" key="2">
    <source>
        <dbReference type="Proteomes" id="UP000184447"/>
    </source>
</evidence>
<dbReference type="STRING" id="1121316.SAMN02745207_00440"/>
<dbReference type="EMBL" id="FQXM01000003">
    <property type="protein sequence ID" value="SHH23708.1"/>
    <property type="molecule type" value="Genomic_DNA"/>
</dbReference>
<accession>A0A1M5RC15</accession>
<sequence>MIFLNGKDIEILDAFEQSFKTYSNDIIRSSGKSLWADKSLIFDVYKNKPKLVEDILKAIEHKFKYMASIDNPASSLFKDYSEMLLAIIRLREVDGFDILQAGSSRALRLSKYIKSIDCSISKGNGSVKSFIRFDLNKPGSLINMSDLSYVVNVYLTGEKGANLIQVRDIE</sequence>
<reference evidence="1 2" key="1">
    <citation type="submission" date="2016-11" db="EMBL/GenBank/DDBJ databases">
        <authorList>
            <person name="Jaros S."/>
            <person name="Januszkiewicz K."/>
            <person name="Wedrychowicz H."/>
        </authorList>
    </citation>
    <scope>NUCLEOTIDE SEQUENCE [LARGE SCALE GENOMIC DNA]</scope>
    <source>
        <strain evidence="1 2">DSM 8605</strain>
    </source>
</reference>
<proteinExistence type="predicted"/>
<organism evidence="1 2">
    <name type="scientific">Clostridium grantii DSM 8605</name>
    <dbReference type="NCBI Taxonomy" id="1121316"/>
    <lineage>
        <taxon>Bacteria</taxon>
        <taxon>Bacillati</taxon>
        <taxon>Bacillota</taxon>
        <taxon>Clostridia</taxon>
        <taxon>Eubacteriales</taxon>
        <taxon>Clostridiaceae</taxon>
        <taxon>Clostridium</taxon>
    </lineage>
</organism>
<dbReference type="AlphaFoldDB" id="A0A1M5RC15"/>
<protein>
    <submittedName>
        <fullName evidence="1">Uncharacterized protein</fullName>
    </submittedName>
</protein>
<gene>
    <name evidence="1" type="ORF">SAMN02745207_00440</name>
</gene>
<name>A0A1M5RC15_9CLOT</name>
<dbReference type="RefSeq" id="WP_073336561.1">
    <property type="nucleotide sequence ID" value="NZ_FQXM01000003.1"/>
</dbReference>
<evidence type="ECO:0000313" key="1">
    <source>
        <dbReference type="EMBL" id="SHH23708.1"/>
    </source>
</evidence>
<keyword evidence="2" id="KW-1185">Reference proteome</keyword>
<dbReference type="Proteomes" id="UP000184447">
    <property type="component" value="Unassembled WGS sequence"/>
</dbReference>
<dbReference type="OrthoDB" id="6723960at2"/>